<dbReference type="InParanoid" id="A0A2K3DPM6"/>
<dbReference type="RefSeq" id="XP_042923971.1">
    <property type="nucleotide sequence ID" value="XM_043063265.1"/>
</dbReference>
<sequence length="142" mass="15821">MRGMGQDCWCADWGRLICTATSTAWRSAQLWEDGGGGAVDIRVFDTSDPDTTLLEAQLKVRAGAGANNKTLFSRRYKGMDRITTTEHVDIRKGVEVSDTLCYGGAESLPLSVKELWAMCKHTKAHFKRVKAAVRKRARQEGW</sequence>
<name>A0A2K3DPM6_CHLRE</name>
<evidence type="ECO:0000313" key="1">
    <source>
        <dbReference type="EMBL" id="PNW82496.1"/>
    </source>
</evidence>
<proteinExistence type="predicted"/>
<dbReference type="GeneID" id="5720926"/>
<keyword evidence="2" id="KW-1185">Reference proteome</keyword>
<accession>A0A2K3DPM6</accession>
<protein>
    <submittedName>
        <fullName evidence="1">Uncharacterized protein</fullName>
    </submittedName>
</protein>
<gene>
    <name evidence="1" type="ORF">CHLRE_06g281286v5</name>
</gene>
<reference evidence="1 2" key="1">
    <citation type="journal article" date="2007" name="Science">
        <title>The Chlamydomonas genome reveals the evolution of key animal and plant functions.</title>
        <authorList>
            <person name="Merchant S.S."/>
            <person name="Prochnik S.E."/>
            <person name="Vallon O."/>
            <person name="Harris E.H."/>
            <person name="Karpowicz S.J."/>
            <person name="Witman G.B."/>
            <person name="Terry A."/>
            <person name="Salamov A."/>
            <person name="Fritz-Laylin L.K."/>
            <person name="Marechal-Drouard L."/>
            <person name="Marshall W.F."/>
            <person name="Qu L.H."/>
            <person name="Nelson D.R."/>
            <person name="Sanderfoot A.A."/>
            <person name="Spalding M.H."/>
            <person name="Kapitonov V.V."/>
            <person name="Ren Q."/>
            <person name="Ferris P."/>
            <person name="Lindquist E."/>
            <person name="Shapiro H."/>
            <person name="Lucas S.M."/>
            <person name="Grimwood J."/>
            <person name="Schmutz J."/>
            <person name="Cardol P."/>
            <person name="Cerutti H."/>
            <person name="Chanfreau G."/>
            <person name="Chen C.L."/>
            <person name="Cognat V."/>
            <person name="Croft M.T."/>
            <person name="Dent R."/>
            <person name="Dutcher S."/>
            <person name="Fernandez E."/>
            <person name="Fukuzawa H."/>
            <person name="Gonzalez-Ballester D."/>
            <person name="Gonzalez-Halphen D."/>
            <person name="Hallmann A."/>
            <person name="Hanikenne M."/>
            <person name="Hippler M."/>
            <person name="Inwood W."/>
            <person name="Jabbari K."/>
            <person name="Kalanon M."/>
            <person name="Kuras R."/>
            <person name="Lefebvre P.A."/>
            <person name="Lemaire S.D."/>
            <person name="Lobanov A.V."/>
            <person name="Lohr M."/>
            <person name="Manuell A."/>
            <person name="Meier I."/>
            <person name="Mets L."/>
            <person name="Mittag M."/>
            <person name="Mittelmeier T."/>
            <person name="Moroney J.V."/>
            <person name="Moseley J."/>
            <person name="Napoli C."/>
            <person name="Nedelcu A.M."/>
            <person name="Niyogi K."/>
            <person name="Novoselov S.V."/>
            <person name="Paulsen I.T."/>
            <person name="Pazour G."/>
            <person name="Purton S."/>
            <person name="Ral J.P."/>
            <person name="Riano-Pachon D.M."/>
            <person name="Riekhof W."/>
            <person name="Rymarquis L."/>
            <person name="Schroda M."/>
            <person name="Stern D."/>
            <person name="Umen J."/>
            <person name="Willows R."/>
            <person name="Wilson N."/>
            <person name="Zimmer S.L."/>
            <person name="Allmer J."/>
            <person name="Balk J."/>
            <person name="Bisova K."/>
            <person name="Chen C.J."/>
            <person name="Elias M."/>
            <person name="Gendler K."/>
            <person name="Hauser C."/>
            <person name="Lamb M.R."/>
            <person name="Ledford H."/>
            <person name="Long J.C."/>
            <person name="Minagawa J."/>
            <person name="Page M.D."/>
            <person name="Pan J."/>
            <person name="Pootakham W."/>
            <person name="Roje S."/>
            <person name="Rose A."/>
            <person name="Stahlberg E."/>
            <person name="Terauchi A.M."/>
            <person name="Yang P."/>
            <person name="Ball S."/>
            <person name="Bowler C."/>
            <person name="Dieckmann C.L."/>
            <person name="Gladyshev V.N."/>
            <person name="Green P."/>
            <person name="Jorgensen R."/>
            <person name="Mayfield S."/>
            <person name="Mueller-Roeber B."/>
            <person name="Rajamani S."/>
            <person name="Sayre R.T."/>
            <person name="Brokstein P."/>
            <person name="Dubchak I."/>
            <person name="Goodstein D."/>
            <person name="Hornick L."/>
            <person name="Huang Y.W."/>
            <person name="Jhaveri J."/>
            <person name="Luo Y."/>
            <person name="Martinez D."/>
            <person name="Ngau W.C."/>
            <person name="Otillar B."/>
            <person name="Poliakov A."/>
            <person name="Porter A."/>
            <person name="Szajkowski L."/>
            <person name="Werner G."/>
            <person name="Zhou K."/>
            <person name="Grigoriev I.V."/>
            <person name="Rokhsar D.S."/>
            <person name="Grossman A.R."/>
        </authorList>
    </citation>
    <scope>NUCLEOTIDE SEQUENCE [LARGE SCALE GENOMIC DNA]</scope>
    <source>
        <strain evidence="2">CC-503</strain>
    </source>
</reference>
<dbReference type="AlphaFoldDB" id="A0A2K3DPM6"/>
<dbReference type="KEGG" id="cre:CHLRE_06g281286v5"/>
<organism evidence="1 2">
    <name type="scientific">Chlamydomonas reinhardtii</name>
    <name type="common">Chlamydomonas smithii</name>
    <dbReference type="NCBI Taxonomy" id="3055"/>
    <lineage>
        <taxon>Eukaryota</taxon>
        <taxon>Viridiplantae</taxon>
        <taxon>Chlorophyta</taxon>
        <taxon>core chlorophytes</taxon>
        <taxon>Chlorophyceae</taxon>
        <taxon>CS clade</taxon>
        <taxon>Chlamydomonadales</taxon>
        <taxon>Chlamydomonadaceae</taxon>
        <taxon>Chlamydomonas</taxon>
    </lineage>
</organism>
<evidence type="ECO:0000313" key="2">
    <source>
        <dbReference type="Proteomes" id="UP000006906"/>
    </source>
</evidence>
<dbReference type="Gramene" id="PNW82496">
    <property type="protein sequence ID" value="PNW82496"/>
    <property type="gene ID" value="CHLRE_06g281286v5"/>
</dbReference>
<dbReference type="EMBL" id="CM008967">
    <property type="protein sequence ID" value="PNW82496.1"/>
    <property type="molecule type" value="Genomic_DNA"/>
</dbReference>
<dbReference type="PaxDb" id="3055-EDP01699"/>
<dbReference type="Proteomes" id="UP000006906">
    <property type="component" value="Chromosome 6"/>
</dbReference>
<dbReference type="ExpressionAtlas" id="A0A2K3DPM6">
    <property type="expression patterns" value="baseline"/>
</dbReference>